<proteinExistence type="inferred from homology"/>
<dbReference type="PROSITE" id="PS01031">
    <property type="entry name" value="SHSP"/>
    <property type="match status" value="1"/>
</dbReference>
<dbReference type="Proteomes" id="UP001415857">
    <property type="component" value="Unassembled WGS sequence"/>
</dbReference>
<feature type="domain" description="SHSP" evidence="4">
    <location>
        <begin position="155"/>
        <end position="250"/>
    </location>
</feature>
<name>A0AAP0X451_LIQFO</name>
<dbReference type="InterPro" id="IPR002068">
    <property type="entry name" value="A-crystallin/Hsp20_dom"/>
</dbReference>
<gene>
    <name evidence="5" type="ORF">L1049_023551</name>
</gene>
<evidence type="ECO:0000313" key="5">
    <source>
        <dbReference type="EMBL" id="KAK9284380.1"/>
    </source>
</evidence>
<protein>
    <recommendedName>
        <fullName evidence="4">SHSP domain-containing protein</fullName>
    </recommendedName>
</protein>
<dbReference type="Gene3D" id="2.60.40.790">
    <property type="match status" value="1"/>
</dbReference>
<dbReference type="Pfam" id="PF00011">
    <property type="entry name" value="HSP20"/>
    <property type="match status" value="1"/>
</dbReference>
<comment type="similarity">
    <text evidence="1 2">Belongs to the small heat shock protein (HSP20) family.</text>
</comment>
<keyword evidence="6" id="KW-1185">Reference proteome</keyword>
<feature type="region of interest" description="Disordered" evidence="3">
    <location>
        <begin position="124"/>
        <end position="162"/>
    </location>
</feature>
<reference evidence="5 6" key="1">
    <citation type="journal article" date="2024" name="Plant J.">
        <title>Genome sequences and population genomics reveal climatic adaptation and genomic divergence between two closely related sweetgum species.</title>
        <authorList>
            <person name="Xu W.Q."/>
            <person name="Ren C.Q."/>
            <person name="Zhang X.Y."/>
            <person name="Comes H.P."/>
            <person name="Liu X.H."/>
            <person name="Li Y.G."/>
            <person name="Kettle C.J."/>
            <person name="Jalonen R."/>
            <person name="Gaisberger H."/>
            <person name="Ma Y.Z."/>
            <person name="Qiu Y.X."/>
        </authorList>
    </citation>
    <scope>NUCLEOTIDE SEQUENCE [LARGE SCALE GENOMIC DNA]</scope>
    <source>
        <strain evidence="5">Hangzhou</strain>
    </source>
</reference>
<evidence type="ECO:0000259" key="4">
    <source>
        <dbReference type="PROSITE" id="PS01031"/>
    </source>
</evidence>
<dbReference type="EMBL" id="JBBPBK010000005">
    <property type="protein sequence ID" value="KAK9284380.1"/>
    <property type="molecule type" value="Genomic_DNA"/>
</dbReference>
<evidence type="ECO:0000256" key="2">
    <source>
        <dbReference type="RuleBase" id="RU003616"/>
    </source>
</evidence>
<accession>A0AAP0X451</accession>
<sequence>METEVARRRINLIAGHFAATDDLAATHVFPMNCSSSLNSLIRRRDNRMYFARQGSSSQACFMRQVSIEQGISAQPGMPPKCSSSANERSSIASEVPLFSRPARMEPKFPKFGVVPPMMQDCKLSAPDPPKFSRPNRRIGGQKQFRSKKKMHAPESDGMKRSPRMDVAESRCNYVVTVELPGVGINDIRVEVHDQNLIVMGKSSNQWWKVASYSNDSVSAYHKREIFRGPYHVVWPLPAGVNKDCVSAEFV</sequence>
<dbReference type="InterPro" id="IPR008978">
    <property type="entry name" value="HSP20-like_chaperone"/>
</dbReference>
<dbReference type="SUPFAM" id="SSF49764">
    <property type="entry name" value="HSP20-like chaperones"/>
    <property type="match status" value="1"/>
</dbReference>
<evidence type="ECO:0000313" key="6">
    <source>
        <dbReference type="Proteomes" id="UP001415857"/>
    </source>
</evidence>
<evidence type="ECO:0000256" key="3">
    <source>
        <dbReference type="SAM" id="MobiDB-lite"/>
    </source>
</evidence>
<dbReference type="CDD" id="cd06464">
    <property type="entry name" value="ACD_sHsps-like"/>
    <property type="match status" value="1"/>
</dbReference>
<feature type="compositionally biased region" description="Basic and acidic residues" evidence="3">
    <location>
        <begin position="151"/>
        <end position="162"/>
    </location>
</feature>
<organism evidence="5 6">
    <name type="scientific">Liquidambar formosana</name>
    <name type="common">Formosan gum</name>
    <dbReference type="NCBI Taxonomy" id="63359"/>
    <lineage>
        <taxon>Eukaryota</taxon>
        <taxon>Viridiplantae</taxon>
        <taxon>Streptophyta</taxon>
        <taxon>Embryophyta</taxon>
        <taxon>Tracheophyta</taxon>
        <taxon>Spermatophyta</taxon>
        <taxon>Magnoliopsida</taxon>
        <taxon>eudicotyledons</taxon>
        <taxon>Gunneridae</taxon>
        <taxon>Pentapetalae</taxon>
        <taxon>Saxifragales</taxon>
        <taxon>Altingiaceae</taxon>
        <taxon>Liquidambar</taxon>
    </lineage>
</organism>
<dbReference type="AlphaFoldDB" id="A0AAP0X451"/>
<evidence type="ECO:0000256" key="1">
    <source>
        <dbReference type="PROSITE-ProRule" id="PRU00285"/>
    </source>
</evidence>
<comment type="caution">
    <text evidence="5">The sequence shown here is derived from an EMBL/GenBank/DDBJ whole genome shotgun (WGS) entry which is preliminary data.</text>
</comment>